<keyword evidence="3" id="KW-1133">Transmembrane helix</keyword>
<dbReference type="SUPFAM" id="SSF54913">
    <property type="entry name" value="GlnB-like"/>
    <property type="match status" value="1"/>
</dbReference>
<dbReference type="Gene3D" id="3.30.70.120">
    <property type="match status" value="1"/>
</dbReference>
<keyword evidence="3" id="KW-0812">Transmembrane</keyword>
<dbReference type="EMBL" id="MTYJ01000081">
    <property type="protein sequence ID" value="OQV15873.1"/>
    <property type="molecule type" value="Genomic_DNA"/>
</dbReference>
<dbReference type="PANTHER" id="PTHR23419">
    <property type="entry name" value="DIVALENT CATION TOLERANCE CUTA-RELATED"/>
    <property type="match status" value="1"/>
</dbReference>
<name>A0A1W0WL74_HYPEX</name>
<organism evidence="4 5">
    <name type="scientific">Hypsibius exemplaris</name>
    <name type="common">Freshwater tardigrade</name>
    <dbReference type="NCBI Taxonomy" id="2072580"/>
    <lineage>
        <taxon>Eukaryota</taxon>
        <taxon>Metazoa</taxon>
        <taxon>Ecdysozoa</taxon>
        <taxon>Tardigrada</taxon>
        <taxon>Eutardigrada</taxon>
        <taxon>Parachela</taxon>
        <taxon>Hypsibioidea</taxon>
        <taxon>Hypsibiidae</taxon>
        <taxon>Hypsibius</taxon>
    </lineage>
</organism>
<dbReference type="InterPro" id="IPR015867">
    <property type="entry name" value="N-reg_PII/ATP_PRibTrfase_C"/>
</dbReference>
<keyword evidence="3" id="KW-0472">Membrane</keyword>
<evidence type="ECO:0000313" key="4">
    <source>
        <dbReference type="EMBL" id="OQV15873.1"/>
    </source>
</evidence>
<accession>A0A1W0WL74</accession>
<evidence type="ECO:0000313" key="5">
    <source>
        <dbReference type="Proteomes" id="UP000192578"/>
    </source>
</evidence>
<dbReference type="GO" id="GO:0005507">
    <property type="term" value="F:copper ion binding"/>
    <property type="evidence" value="ECO:0007669"/>
    <property type="project" value="TreeGrafter"/>
</dbReference>
<feature type="region of interest" description="Disordered" evidence="2">
    <location>
        <begin position="469"/>
        <end position="510"/>
    </location>
</feature>
<dbReference type="InterPro" id="IPR011322">
    <property type="entry name" value="N-reg_PII-like_a/b"/>
</dbReference>
<feature type="transmembrane region" description="Helical" evidence="3">
    <location>
        <begin position="12"/>
        <end position="31"/>
    </location>
</feature>
<protein>
    <submittedName>
        <fullName evidence="4">Uncharacterized protein</fullName>
    </submittedName>
</protein>
<dbReference type="GO" id="GO:0010038">
    <property type="term" value="P:response to metal ion"/>
    <property type="evidence" value="ECO:0007669"/>
    <property type="project" value="InterPro"/>
</dbReference>
<sequence>MASSLKRFIRVWVYFFVLASIPSCMPVYGSIHRLLLSGVALSRVAVRSMASAVSSDPPQFSVSYVTAPNDTIAKFIAKGLIERKLAACVNIVPGVTSIYVWKNELQEDSEVMMIIKSRMSLLHDMTRFVRENHPYEVCEVISTPIVHGNPAYLDFLRQGTLPESSESPGGTAVKVTSRLRDGRTFVDISMFFASEISPASDVPITSGATITSDDTVFLVAKLVDASPYRSFVPVDCDMTATGTSSSASLTIVKNGESMNITNFATDGQSGQSTAGQGAGNYDKFHIRLNPAAFAHSFMYSNASFDITCNFRLCLNIPLHGTECDVTTTQTITARYDRRIRATVEDMNQLFKRADDAVPSNATTKTTESGELESCMDESAFIGIVSGVGFLLVLLTAANIVAAIKLCRAKSDHADVVQILPPRRRTLQTVPLEVPAAVQPTRPAPVPVHVTQSEIYAFEAELAEPAPRIFPRVTIGGPRPESGRPSLERPNFGPPPPRQGRSRYTDDENFW</sequence>
<gene>
    <name evidence="4" type="ORF">BV898_09969</name>
</gene>
<evidence type="ECO:0000256" key="1">
    <source>
        <dbReference type="ARBA" id="ARBA00010169"/>
    </source>
</evidence>
<feature type="transmembrane region" description="Helical" evidence="3">
    <location>
        <begin position="379"/>
        <end position="403"/>
    </location>
</feature>
<dbReference type="InterPro" id="IPR004323">
    <property type="entry name" value="Ion_tolerance_CutA"/>
</dbReference>
<evidence type="ECO:0000256" key="3">
    <source>
        <dbReference type="SAM" id="Phobius"/>
    </source>
</evidence>
<proteinExistence type="inferred from homology"/>
<evidence type="ECO:0000256" key="2">
    <source>
        <dbReference type="SAM" id="MobiDB-lite"/>
    </source>
</evidence>
<dbReference type="Proteomes" id="UP000192578">
    <property type="component" value="Unassembled WGS sequence"/>
</dbReference>
<dbReference type="AlphaFoldDB" id="A0A1W0WL74"/>
<reference evidence="5" key="1">
    <citation type="submission" date="2017-01" db="EMBL/GenBank/DDBJ databases">
        <title>Comparative genomics of anhydrobiosis in the tardigrade Hypsibius dujardini.</title>
        <authorList>
            <person name="Yoshida Y."/>
            <person name="Koutsovoulos G."/>
            <person name="Laetsch D."/>
            <person name="Stevens L."/>
            <person name="Kumar S."/>
            <person name="Horikawa D."/>
            <person name="Ishino K."/>
            <person name="Komine S."/>
            <person name="Tomita M."/>
            <person name="Blaxter M."/>
            <person name="Arakawa K."/>
        </authorList>
    </citation>
    <scope>NUCLEOTIDE SEQUENCE [LARGE SCALE GENOMIC DNA]</scope>
    <source>
        <strain evidence="5">Z151</strain>
    </source>
</reference>
<dbReference type="OrthoDB" id="2017693at2759"/>
<comment type="caution">
    <text evidence="4">The sequence shown here is derived from an EMBL/GenBank/DDBJ whole genome shotgun (WGS) entry which is preliminary data.</text>
</comment>
<comment type="similarity">
    <text evidence="1">Belongs to the CutA family.</text>
</comment>
<dbReference type="Pfam" id="PF03091">
    <property type="entry name" value="CutA1"/>
    <property type="match status" value="1"/>
</dbReference>
<dbReference type="PANTHER" id="PTHR23419:SF8">
    <property type="entry name" value="FI09726P"/>
    <property type="match status" value="1"/>
</dbReference>
<keyword evidence="5" id="KW-1185">Reference proteome</keyword>